<dbReference type="CDD" id="cd19359">
    <property type="entry name" value="TenA_C_Bt3146-like"/>
    <property type="match status" value="1"/>
</dbReference>
<reference evidence="2" key="2">
    <citation type="submission" date="2020-11" db="EMBL/GenBank/DDBJ databases">
        <authorList>
            <consortium name="DOE Joint Genome Institute"/>
            <person name="Kuo A."/>
            <person name="Miyauchi S."/>
            <person name="Kiss E."/>
            <person name="Drula E."/>
            <person name="Kohler A."/>
            <person name="Sanchez-Garcia M."/>
            <person name="Andreopoulos B."/>
            <person name="Barry K.W."/>
            <person name="Bonito G."/>
            <person name="Buee M."/>
            <person name="Carver A."/>
            <person name="Chen C."/>
            <person name="Cichocki N."/>
            <person name="Clum A."/>
            <person name="Culley D."/>
            <person name="Crous P.W."/>
            <person name="Fauchery L."/>
            <person name="Girlanda M."/>
            <person name="Hayes R."/>
            <person name="Keri Z."/>
            <person name="Labutti K."/>
            <person name="Lipzen A."/>
            <person name="Lombard V."/>
            <person name="Magnuson J."/>
            <person name="Maillard F."/>
            <person name="Morin E."/>
            <person name="Murat C."/>
            <person name="Nolan M."/>
            <person name="Ohm R."/>
            <person name="Pangilinan J."/>
            <person name="Pereira M."/>
            <person name="Perotto S."/>
            <person name="Peter M."/>
            <person name="Riley R."/>
            <person name="Sitrit Y."/>
            <person name="Stielow B."/>
            <person name="Szollosi G."/>
            <person name="Zifcakova L."/>
            <person name="Stursova M."/>
            <person name="Spatafora J.W."/>
            <person name="Tedersoo L."/>
            <person name="Vaario L.-M."/>
            <person name="Yamada A."/>
            <person name="Yan M."/>
            <person name="Wang P."/>
            <person name="Xu J."/>
            <person name="Bruns T."/>
            <person name="Baldrian P."/>
            <person name="Vilgalys R."/>
            <person name="Henrissat B."/>
            <person name="Grigoriev I.V."/>
            <person name="Hibbett D."/>
            <person name="Nagy L.G."/>
            <person name="Martin F.M."/>
        </authorList>
    </citation>
    <scope>NUCLEOTIDE SEQUENCE</scope>
    <source>
        <strain evidence="2">UH-Tt-Lm1</strain>
    </source>
</reference>
<comment type="caution">
    <text evidence="2">The sequence shown here is derived from an EMBL/GenBank/DDBJ whole genome shotgun (WGS) entry which is preliminary data.</text>
</comment>
<organism evidence="2 3">
    <name type="scientific">Thelephora terrestris</name>
    <dbReference type="NCBI Taxonomy" id="56493"/>
    <lineage>
        <taxon>Eukaryota</taxon>
        <taxon>Fungi</taxon>
        <taxon>Dikarya</taxon>
        <taxon>Basidiomycota</taxon>
        <taxon>Agaricomycotina</taxon>
        <taxon>Agaricomycetes</taxon>
        <taxon>Thelephorales</taxon>
        <taxon>Thelephoraceae</taxon>
        <taxon>Thelephora</taxon>
    </lineage>
</organism>
<keyword evidence="3" id="KW-1185">Reference proteome</keyword>
<sequence>MNCVVAESSLVASPKRIEEGLNESTTRAPVDMSYNDDLVARLICDNQDLWKRMLNNPFCKKMKRASKDDQAFSEGFERYMIQDFHYSLKLITFETARACKALDSAEFDVSLKRIKGKTDYASVLLNTCVSQSPSGLGVEMSTVLGACESDALKSYTDFQISTAYSNDWVVSLVAMVPCIQSYFQIAMDLRDSSAHKDTAWYNLWVLENAKYESSILKQRSFFMENSDRWKDQYEKANEIFRKSCQGEIDFWEAVLNSGA</sequence>
<dbReference type="PANTHER" id="PTHR43198:SF2">
    <property type="entry name" value="SI:CH1073-67J19.1-RELATED"/>
    <property type="match status" value="1"/>
</dbReference>
<dbReference type="InterPro" id="IPR004305">
    <property type="entry name" value="Thiaminase-2/PQQC"/>
</dbReference>
<dbReference type="OrthoDB" id="2792107at2759"/>
<dbReference type="Proteomes" id="UP000736335">
    <property type="component" value="Unassembled WGS sequence"/>
</dbReference>
<dbReference type="GO" id="GO:0005829">
    <property type="term" value="C:cytosol"/>
    <property type="evidence" value="ECO:0007669"/>
    <property type="project" value="TreeGrafter"/>
</dbReference>
<proteinExistence type="predicted"/>
<dbReference type="GO" id="GO:0006772">
    <property type="term" value="P:thiamine metabolic process"/>
    <property type="evidence" value="ECO:0007669"/>
    <property type="project" value="UniProtKB-ARBA"/>
</dbReference>
<protein>
    <recommendedName>
        <fullName evidence="1">Thiaminase-2/PQQC domain-containing protein</fullName>
    </recommendedName>
</protein>
<accession>A0A9P6HDT9</accession>
<dbReference type="AlphaFoldDB" id="A0A9P6HDT9"/>
<evidence type="ECO:0000259" key="1">
    <source>
        <dbReference type="Pfam" id="PF03070"/>
    </source>
</evidence>
<dbReference type="EMBL" id="WIUZ02000007">
    <property type="protein sequence ID" value="KAF9785115.1"/>
    <property type="molecule type" value="Genomic_DNA"/>
</dbReference>
<feature type="domain" description="Thiaminase-2/PQQC" evidence="1">
    <location>
        <begin position="47"/>
        <end position="256"/>
    </location>
</feature>
<name>A0A9P6HDT9_9AGAM</name>
<dbReference type="PANTHER" id="PTHR43198">
    <property type="entry name" value="BIFUNCTIONAL TH2 PROTEIN"/>
    <property type="match status" value="1"/>
</dbReference>
<dbReference type="InterPro" id="IPR016084">
    <property type="entry name" value="Haem_Oase-like_multi-hlx"/>
</dbReference>
<dbReference type="SUPFAM" id="SSF48613">
    <property type="entry name" value="Heme oxygenase-like"/>
    <property type="match status" value="1"/>
</dbReference>
<gene>
    <name evidence="2" type="ORF">BJ322DRAFT_809345</name>
</gene>
<dbReference type="InterPro" id="IPR050967">
    <property type="entry name" value="Thiamine_Salvage_TenA"/>
</dbReference>
<dbReference type="Pfam" id="PF03070">
    <property type="entry name" value="TENA_THI-4"/>
    <property type="match status" value="1"/>
</dbReference>
<dbReference type="Gene3D" id="1.20.910.10">
    <property type="entry name" value="Heme oxygenase-like"/>
    <property type="match status" value="1"/>
</dbReference>
<evidence type="ECO:0000313" key="2">
    <source>
        <dbReference type="EMBL" id="KAF9785115.1"/>
    </source>
</evidence>
<evidence type="ECO:0000313" key="3">
    <source>
        <dbReference type="Proteomes" id="UP000736335"/>
    </source>
</evidence>
<reference evidence="2" key="1">
    <citation type="journal article" date="2020" name="Nat. Commun.">
        <title>Large-scale genome sequencing of mycorrhizal fungi provides insights into the early evolution of symbiotic traits.</title>
        <authorList>
            <person name="Miyauchi S."/>
            <person name="Kiss E."/>
            <person name="Kuo A."/>
            <person name="Drula E."/>
            <person name="Kohler A."/>
            <person name="Sanchez-Garcia M."/>
            <person name="Morin E."/>
            <person name="Andreopoulos B."/>
            <person name="Barry K.W."/>
            <person name="Bonito G."/>
            <person name="Buee M."/>
            <person name="Carver A."/>
            <person name="Chen C."/>
            <person name="Cichocki N."/>
            <person name="Clum A."/>
            <person name="Culley D."/>
            <person name="Crous P.W."/>
            <person name="Fauchery L."/>
            <person name="Girlanda M."/>
            <person name="Hayes R.D."/>
            <person name="Keri Z."/>
            <person name="LaButti K."/>
            <person name="Lipzen A."/>
            <person name="Lombard V."/>
            <person name="Magnuson J."/>
            <person name="Maillard F."/>
            <person name="Murat C."/>
            <person name="Nolan M."/>
            <person name="Ohm R.A."/>
            <person name="Pangilinan J."/>
            <person name="Pereira M.F."/>
            <person name="Perotto S."/>
            <person name="Peter M."/>
            <person name="Pfister S."/>
            <person name="Riley R."/>
            <person name="Sitrit Y."/>
            <person name="Stielow J.B."/>
            <person name="Szollosi G."/>
            <person name="Zifcakova L."/>
            <person name="Stursova M."/>
            <person name="Spatafora J.W."/>
            <person name="Tedersoo L."/>
            <person name="Vaario L.M."/>
            <person name="Yamada A."/>
            <person name="Yan M."/>
            <person name="Wang P."/>
            <person name="Xu J."/>
            <person name="Bruns T."/>
            <person name="Baldrian P."/>
            <person name="Vilgalys R."/>
            <person name="Dunand C."/>
            <person name="Henrissat B."/>
            <person name="Grigoriev I.V."/>
            <person name="Hibbett D."/>
            <person name="Nagy L.G."/>
            <person name="Martin F.M."/>
        </authorList>
    </citation>
    <scope>NUCLEOTIDE SEQUENCE</scope>
    <source>
        <strain evidence="2">UH-Tt-Lm1</strain>
    </source>
</reference>